<gene>
    <name evidence="1" type="ORF">EZS28_048607</name>
</gene>
<reference evidence="1 2" key="1">
    <citation type="submission" date="2019-03" db="EMBL/GenBank/DDBJ databases">
        <title>Single cell metagenomics reveals metabolic interactions within the superorganism composed of flagellate Streblomastix strix and complex community of Bacteroidetes bacteria on its surface.</title>
        <authorList>
            <person name="Treitli S.C."/>
            <person name="Kolisko M."/>
            <person name="Husnik F."/>
            <person name="Keeling P."/>
            <person name="Hampl V."/>
        </authorList>
    </citation>
    <scope>NUCLEOTIDE SEQUENCE [LARGE SCALE GENOMIC DNA]</scope>
    <source>
        <strain evidence="1">ST1C</strain>
    </source>
</reference>
<name>A0A5J4TBR1_9EUKA</name>
<feature type="non-terminal residue" evidence="1">
    <location>
        <position position="15"/>
    </location>
</feature>
<accession>A0A5J4TBR1</accession>
<proteinExistence type="predicted"/>
<comment type="caution">
    <text evidence="1">The sequence shown here is derived from an EMBL/GenBank/DDBJ whole genome shotgun (WGS) entry which is preliminary data.</text>
</comment>
<dbReference type="Proteomes" id="UP000324800">
    <property type="component" value="Unassembled WGS sequence"/>
</dbReference>
<evidence type="ECO:0000313" key="2">
    <source>
        <dbReference type="Proteomes" id="UP000324800"/>
    </source>
</evidence>
<organism evidence="1 2">
    <name type="scientific">Streblomastix strix</name>
    <dbReference type="NCBI Taxonomy" id="222440"/>
    <lineage>
        <taxon>Eukaryota</taxon>
        <taxon>Metamonada</taxon>
        <taxon>Preaxostyla</taxon>
        <taxon>Oxymonadida</taxon>
        <taxon>Streblomastigidae</taxon>
        <taxon>Streblomastix</taxon>
    </lineage>
</organism>
<evidence type="ECO:0000313" key="1">
    <source>
        <dbReference type="EMBL" id="KAA6355866.1"/>
    </source>
</evidence>
<protein>
    <submittedName>
        <fullName evidence="1">Uncharacterized protein</fullName>
    </submittedName>
</protein>
<sequence>MTQISCIQGVTGSRG</sequence>
<dbReference type="EMBL" id="SNRW01033916">
    <property type="protein sequence ID" value="KAA6355866.1"/>
    <property type="molecule type" value="Genomic_DNA"/>
</dbReference>